<dbReference type="PANTHER" id="PTHR23501:SF170">
    <property type="entry name" value="MULTIDRUG RESISTANCE PROTEIN 3"/>
    <property type="match status" value="1"/>
</dbReference>
<evidence type="ECO:0000256" key="4">
    <source>
        <dbReference type="ARBA" id="ARBA00022692"/>
    </source>
</evidence>
<keyword evidence="4 8" id="KW-0812">Transmembrane</keyword>
<protein>
    <submittedName>
        <fullName evidence="10">DHA2 family efflux MFS transporter permease subunit</fullName>
    </submittedName>
</protein>
<dbReference type="Gene3D" id="1.20.1720.10">
    <property type="entry name" value="Multidrug resistance protein D"/>
    <property type="match status" value="1"/>
</dbReference>
<feature type="transmembrane region" description="Helical" evidence="8">
    <location>
        <begin position="333"/>
        <end position="352"/>
    </location>
</feature>
<feature type="transmembrane region" description="Helical" evidence="8">
    <location>
        <begin position="229"/>
        <end position="248"/>
    </location>
</feature>
<dbReference type="EMBL" id="CP032412">
    <property type="protein sequence ID" value="AYB43811.1"/>
    <property type="molecule type" value="Genomic_DNA"/>
</dbReference>
<keyword evidence="6 8" id="KW-0472">Membrane</keyword>
<dbReference type="PRINTS" id="PR01036">
    <property type="entry name" value="TCRTETB"/>
</dbReference>
<feature type="transmembrane region" description="Helical" evidence="8">
    <location>
        <begin position="104"/>
        <end position="126"/>
    </location>
</feature>
<evidence type="ECO:0000256" key="3">
    <source>
        <dbReference type="ARBA" id="ARBA00022475"/>
    </source>
</evidence>
<dbReference type="AlphaFoldDB" id="A0A385TK05"/>
<dbReference type="GO" id="GO:0005886">
    <property type="term" value="C:plasma membrane"/>
    <property type="evidence" value="ECO:0007669"/>
    <property type="project" value="UniProtKB-SubCell"/>
</dbReference>
<feature type="transmembrane region" description="Helical" evidence="8">
    <location>
        <begin position="398"/>
        <end position="416"/>
    </location>
</feature>
<keyword evidence="5 8" id="KW-1133">Transmembrane helix</keyword>
<dbReference type="InterPro" id="IPR020846">
    <property type="entry name" value="MFS_dom"/>
</dbReference>
<evidence type="ECO:0000256" key="6">
    <source>
        <dbReference type="ARBA" id="ARBA00023136"/>
    </source>
</evidence>
<feature type="transmembrane region" description="Helical" evidence="8">
    <location>
        <begin position="79"/>
        <end position="98"/>
    </location>
</feature>
<reference evidence="10 11" key="1">
    <citation type="submission" date="2018-09" db="EMBL/GenBank/DDBJ databases">
        <title>Genome Sequence of Paenibacillus lautus Strain E7593-69, Azo Dye-Degrading Bacteria, Isolated from Commercial Tattoo Inks.</title>
        <authorList>
            <person name="Nho S.W."/>
            <person name="Kim S.-J."/>
            <person name="Kweon O."/>
            <person name="Cerniglia C.E."/>
        </authorList>
    </citation>
    <scope>NUCLEOTIDE SEQUENCE [LARGE SCALE GENOMIC DNA]</scope>
    <source>
        <strain evidence="10 11">E7593-69</strain>
    </source>
</reference>
<evidence type="ECO:0000313" key="11">
    <source>
        <dbReference type="Proteomes" id="UP000266552"/>
    </source>
</evidence>
<dbReference type="CDD" id="cd17502">
    <property type="entry name" value="MFS_Azr1_MDR_like"/>
    <property type="match status" value="1"/>
</dbReference>
<comment type="subcellular location">
    <subcellularLocation>
        <location evidence="1">Cell membrane</location>
        <topology evidence="1">Multi-pass membrane protein</topology>
    </subcellularLocation>
</comment>
<keyword evidence="2" id="KW-0813">Transport</keyword>
<dbReference type="PROSITE" id="PS50850">
    <property type="entry name" value="MFS"/>
    <property type="match status" value="1"/>
</dbReference>
<gene>
    <name evidence="10" type="ORF">D5F53_11105</name>
</gene>
<dbReference type="PANTHER" id="PTHR23501">
    <property type="entry name" value="MAJOR FACILITATOR SUPERFAMILY"/>
    <property type="match status" value="1"/>
</dbReference>
<evidence type="ECO:0000256" key="5">
    <source>
        <dbReference type="ARBA" id="ARBA00022989"/>
    </source>
</evidence>
<feature type="transmembrane region" description="Helical" evidence="8">
    <location>
        <begin position="358"/>
        <end position="386"/>
    </location>
</feature>
<feature type="domain" description="Major facilitator superfamily (MFS) profile" evidence="9">
    <location>
        <begin position="14"/>
        <end position="499"/>
    </location>
</feature>
<sequence length="530" mass="56494">MKTQTANNNKLPIVLAGLLLGILMASMDNTIVATAMGNIVGELGGLDHFVWVTSAYMVAELAGMPIFGKLSDMYGRKKFFVFGMIVFMLGSVLCGTASSITELALYRAVQGVGGGALIPIAFAIMFDTVPLEKRGKLTGLFGAVFGLSSIFGPLAGAYITDHITWQWIFYINLPIGIVAFLMVTVFYKESHERSKQPIDWKGATTLLAGVICFMFALELGGKQWAWDSWVILALFGAAAVMLILFVLAERRAEEPIISFHLFKNKLYTSSVLCGLFSGGSFIVASVYIPIFIQGVLGGSATNSGLVLLPMMVGSVVTATVSGFLMSKISYRSIMIPTLILFTGGMVLASTLTAESSRFIVTLYMVLIGLGIGGSFSVLGTAVMHGLSYKQRGMASSTFNFTRSLGMTIGITVFGLIQSRSFTGSLTSGSGVMDTGGLPEGFDLEDPHILLAPETRSLIPSELLKPISDTLASSIAATFAWAIVPAALALLAAALMGRKKLDETAELQREETADSAEEAATQENEQLVMVP</sequence>
<name>A0A385TK05_PAELA</name>
<dbReference type="NCBIfam" id="TIGR00711">
    <property type="entry name" value="efflux_EmrB"/>
    <property type="match status" value="1"/>
</dbReference>
<evidence type="ECO:0000256" key="7">
    <source>
        <dbReference type="SAM" id="MobiDB-lite"/>
    </source>
</evidence>
<feature type="transmembrane region" description="Helical" evidence="8">
    <location>
        <begin position="269"/>
        <end position="292"/>
    </location>
</feature>
<dbReference type="KEGG" id="plw:D5F53_11105"/>
<dbReference type="FunFam" id="1.20.1720.10:FF:000004">
    <property type="entry name" value="EmrB/QacA family drug resistance transporter"/>
    <property type="match status" value="1"/>
</dbReference>
<feature type="region of interest" description="Disordered" evidence="7">
    <location>
        <begin position="509"/>
        <end position="530"/>
    </location>
</feature>
<keyword evidence="3" id="KW-1003">Cell membrane</keyword>
<dbReference type="InterPro" id="IPR011701">
    <property type="entry name" value="MFS"/>
</dbReference>
<feature type="transmembrane region" description="Helical" evidence="8">
    <location>
        <begin position="198"/>
        <end position="217"/>
    </location>
</feature>
<dbReference type="SUPFAM" id="SSF103473">
    <property type="entry name" value="MFS general substrate transporter"/>
    <property type="match status" value="1"/>
</dbReference>
<proteinExistence type="predicted"/>
<feature type="transmembrane region" description="Helical" evidence="8">
    <location>
        <begin position="49"/>
        <end position="67"/>
    </location>
</feature>
<dbReference type="InterPro" id="IPR004638">
    <property type="entry name" value="EmrB-like"/>
</dbReference>
<evidence type="ECO:0000259" key="9">
    <source>
        <dbReference type="PROSITE" id="PS50850"/>
    </source>
</evidence>
<dbReference type="GO" id="GO:0022857">
    <property type="term" value="F:transmembrane transporter activity"/>
    <property type="evidence" value="ECO:0007669"/>
    <property type="project" value="InterPro"/>
</dbReference>
<keyword evidence="11" id="KW-1185">Reference proteome</keyword>
<evidence type="ECO:0000313" key="10">
    <source>
        <dbReference type="EMBL" id="AYB43811.1"/>
    </source>
</evidence>
<accession>A0A385TK05</accession>
<dbReference type="RefSeq" id="WP_119847735.1">
    <property type="nucleotide sequence ID" value="NZ_CP032412.1"/>
</dbReference>
<feature type="transmembrane region" description="Helical" evidence="8">
    <location>
        <begin position="165"/>
        <end position="186"/>
    </location>
</feature>
<dbReference type="Proteomes" id="UP000266552">
    <property type="component" value="Chromosome"/>
</dbReference>
<dbReference type="Pfam" id="PF07690">
    <property type="entry name" value="MFS_1"/>
    <property type="match status" value="1"/>
</dbReference>
<evidence type="ECO:0000256" key="8">
    <source>
        <dbReference type="SAM" id="Phobius"/>
    </source>
</evidence>
<feature type="transmembrane region" description="Helical" evidence="8">
    <location>
        <begin position="304"/>
        <end position="326"/>
    </location>
</feature>
<feature type="transmembrane region" description="Helical" evidence="8">
    <location>
        <begin position="138"/>
        <end position="159"/>
    </location>
</feature>
<evidence type="ECO:0000256" key="2">
    <source>
        <dbReference type="ARBA" id="ARBA00022448"/>
    </source>
</evidence>
<organism evidence="10 11">
    <name type="scientific">Paenibacillus lautus</name>
    <name type="common">Bacillus lautus</name>
    <dbReference type="NCBI Taxonomy" id="1401"/>
    <lineage>
        <taxon>Bacteria</taxon>
        <taxon>Bacillati</taxon>
        <taxon>Bacillota</taxon>
        <taxon>Bacilli</taxon>
        <taxon>Bacillales</taxon>
        <taxon>Paenibacillaceae</taxon>
        <taxon>Paenibacillus</taxon>
    </lineage>
</organism>
<dbReference type="InterPro" id="IPR036259">
    <property type="entry name" value="MFS_trans_sf"/>
</dbReference>
<feature type="transmembrane region" description="Helical" evidence="8">
    <location>
        <begin position="470"/>
        <end position="494"/>
    </location>
</feature>
<dbReference type="Gene3D" id="1.20.1250.20">
    <property type="entry name" value="MFS general substrate transporter like domains"/>
    <property type="match status" value="1"/>
</dbReference>
<evidence type="ECO:0000256" key="1">
    <source>
        <dbReference type="ARBA" id="ARBA00004651"/>
    </source>
</evidence>